<organism evidence="2 3">
    <name type="scientific">Roseococcus pinisoli</name>
    <dbReference type="NCBI Taxonomy" id="2835040"/>
    <lineage>
        <taxon>Bacteria</taxon>
        <taxon>Pseudomonadati</taxon>
        <taxon>Pseudomonadota</taxon>
        <taxon>Alphaproteobacteria</taxon>
        <taxon>Acetobacterales</taxon>
        <taxon>Roseomonadaceae</taxon>
        <taxon>Roseococcus</taxon>
    </lineage>
</organism>
<evidence type="ECO:0000313" key="3">
    <source>
        <dbReference type="Proteomes" id="UP000766336"/>
    </source>
</evidence>
<sequence length="108" mass="11693">MNSRIISAEAALLMPALPRDTEADEIARMIDEARRARDAAIAARVTGFFHGLRATLHDWLARRETIHQLRGLTDRELADIGLSRAGILAAAASLPSPANDVAKLRQAA</sequence>
<proteinExistence type="predicted"/>
<dbReference type="InterPro" id="IPR009506">
    <property type="entry name" value="YjiS-like"/>
</dbReference>
<accession>A0ABS5QJ89</accession>
<name>A0ABS5QJ89_9PROT</name>
<dbReference type="EMBL" id="JAHCDA010000005">
    <property type="protein sequence ID" value="MBS7813568.1"/>
    <property type="molecule type" value="Genomic_DNA"/>
</dbReference>
<comment type="caution">
    <text evidence="2">The sequence shown here is derived from an EMBL/GenBank/DDBJ whole genome shotgun (WGS) entry which is preliminary data.</text>
</comment>
<dbReference type="RefSeq" id="WP_213672262.1">
    <property type="nucleotide sequence ID" value="NZ_JAHCDA010000005.1"/>
</dbReference>
<gene>
    <name evidence="2" type="ORF">KHU32_21690</name>
</gene>
<dbReference type="Pfam" id="PF06568">
    <property type="entry name" value="YjiS-like"/>
    <property type="match status" value="1"/>
</dbReference>
<feature type="domain" description="YjiS-like" evidence="1">
    <location>
        <begin position="52"/>
        <end position="85"/>
    </location>
</feature>
<evidence type="ECO:0000313" key="2">
    <source>
        <dbReference type="EMBL" id="MBS7813568.1"/>
    </source>
</evidence>
<reference evidence="2 3" key="1">
    <citation type="submission" date="2021-05" db="EMBL/GenBank/DDBJ databases">
        <title>Roseococcus sp. XZZS9, whole genome shotgun sequencing project.</title>
        <authorList>
            <person name="Zhao G."/>
            <person name="Shen L."/>
        </authorList>
    </citation>
    <scope>NUCLEOTIDE SEQUENCE [LARGE SCALE GENOMIC DNA]</scope>
    <source>
        <strain evidence="2 3">XZZS9</strain>
    </source>
</reference>
<dbReference type="Proteomes" id="UP000766336">
    <property type="component" value="Unassembled WGS sequence"/>
</dbReference>
<protein>
    <submittedName>
        <fullName evidence="2">DUF1127 domain-containing protein</fullName>
    </submittedName>
</protein>
<evidence type="ECO:0000259" key="1">
    <source>
        <dbReference type="Pfam" id="PF06568"/>
    </source>
</evidence>
<keyword evidence="3" id="KW-1185">Reference proteome</keyword>